<dbReference type="RefSeq" id="WP_367625004.1">
    <property type="nucleotide sequence ID" value="NZ_JBFNQD010000006.1"/>
</dbReference>
<comment type="caution">
    <text evidence="4">The sequence shown here is derived from an EMBL/GenBank/DDBJ whole genome shotgun (WGS) entry which is preliminary data.</text>
</comment>
<organism evidence="4 5">
    <name type="scientific">Labrys neptuniae</name>
    <dbReference type="NCBI Taxonomy" id="376174"/>
    <lineage>
        <taxon>Bacteria</taxon>
        <taxon>Pseudomonadati</taxon>
        <taxon>Pseudomonadota</taxon>
        <taxon>Alphaproteobacteria</taxon>
        <taxon>Hyphomicrobiales</taxon>
        <taxon>Xanthobacteraceae</taxon>
        <taxon>Labrys</taxon>
    </lineage>
</organism>
<dbReference type="EMBL" id="JBFNQD010000006">
    <property type="protein sequence ID" value="MEW9307611.1"/>
    <property type="molecule type" value="Genomic_DNA"/>
</dbReference>
<sequence>MELEKLPWGEIAVPLAIAEDGLARLDERLRTSPIRQGWIARTHFYDAAGSLWLDGELVHLEDLVLHDAAMDARTPTHELTRAHTVLRARRRIASAPADWALSQEGLASLLGREAPPQGGSPPASREADDPERQGKDRAIAQPGETEEDQAWAAELAAIDAIVSRSSAVLAGETASAPNRKPDIYDADWDEEARLEEWREDIRHLDGLPPVLAAATAVLAWETIEPLQYAAWLGRALGAAVLRARDKARFHLPCLCVGLRALPRETRFAHGPGPRLLAFIQAIAVAAEQGLKDHDRWMLARHQLERHLAGRRSTSKLPALIELLLTTPLASAQLIAKRLDITPRAAQDLIAELGVREITGRGRYRAWAII</sequence>
<name>A0ABV3PQ22_9HYPH</name>
<protein>
    <submittedName>
        <fullName evidence="4">RHE_PE00001 family protein</fullName>
    </submittedName>
</protein>
<accession>A0ABV3PQ22</accession>
<proteinExistence type="predicted"/>
<feature type="domain" description="DUF1612" evidence="2">
    <location>
        <begin position="183"/>
        <end position="307"/>
    </location>
</feature>
<evidence type="ECO:0000313" key="4">
    <source>
        <dbReference type="EMBL" id="MEW9307611.1"/>
    </source>
</evidence>
<dbReference type="InterPro" id="IPR048017">
    <property type="entry name" value="Y4cF-like"/>
</dbReference>
<feature type="compositionally biased region" description="Basic and acidic residues" evidence="1">
    <location>
        <begin position="125"/>
        <end position="138"/>
    </location>
</feature>
<evidence type="ECO:0000259" key="2">
    <source>
        <dbReference type="Pfam" id="PF07756"/>
    </source>
</evidence>
<dbReference type="NCBIfam" id="NF040876">
    <property type="entry name" value="RHE_PE00001_fam"/>
    <property type="match status" value="1"/>
</dbReference>
<dbReference type="Pfam" id="PF11972">
    <property type="entry name" value="HTH_13"/>
    <property type="match status" value="1"/>
</dbReference>
<gene>
    <name evidence="4" type="ORF">ABXS05_18805</name>
</gene>
<evidence type="ECO:0000259" key="3">
    <source>
        <dbReference type="Pfam" id="PF11972"/>
    </source>
</evidence>
<reference evidence="4 5" key="1">
    <citation type="submission" date="2024-07" db="EMBL/GenBank/DDBJ databases">
        <title>Description of Labrys sedimenti sp. nov., isolated from a diclofenac-degrading enrichment culture.</title>
        <authorList>
            <person name="Tancsics A."/>
            <person name="Csepanyi A."/>
        </authorList>
    </citation>
    <scope>NUCLEOTIDE SEQUENCE [LARGE SCALE GENOMIC DNA]</scope>
    <source>
        <strain evidence="4 5">LMG 23578</strain>
    </source>
</reference>
<dbReference type="InterPro" id="IPR021068">
    <property type="entry name" value="HTH_DNA-bd"/>
</dbReference>
<dbReference type="InterPro" id="IPR011670">
    <property type="entry name" value="DUF1612"/>
</dbReference>
<dbReference type="Proteomes" id="UP001555786">
    <property type="component" value="Unassembled WGS sequence"/>
</dbReference>
<keyword evidence="5" id="KW-1185">Reference proteome</keyword>
<evidence type="ECO:0000256" key="1">
    <source>
        <dbReference type="SAM" id="MobiDB-lite"/>
    </source>
</evidence>
<dbReference type="Pfam" id="PF07756">
    <property type="entry name" value="DUF1612"/>
    <property type="match status" value="1"/>
</dbReference>
<feature type="region of interest" description="Disordered" evidence="1">
    <location>
        <begin position="111"/>
        <end position="148"/>
    </location>
</feature>
<feature type="domain" description="HTH DNA binding" evidence="3">
    <location>
        <begin position="316"/>
        <end position="369"/>
    </location>
</feature>
<evidence type="ECO:0000313" key="5">
    <source>
        <dbReference type="Proteomes" id="UP001555786"/>
    </source>
</evidence>